<evidence type="ECO:0000256" key="1">
    <source>
        <dbReference type="SAM" id="MobiDB-lite"/>
    </source>
</evidence>
<evidence type="ECO:0000313" key="4">
    <source>
        <dbReference type="Proteomes" id="UP000177622"/>
    </source>
</evidence>
<keyword evidence="2" id="KW-0472">Membrane</keyword>
<keyword evidence="4" id="KW-1185">Reference proteome</keyword>
<dbReference type="Proteomes" id="UP000177622">
    <property type="component" value="Unassembled WGS sequence"/>
</dbReference>
<comment type="caution">
    <text evidence="3">The sequence shown here is derived from an EMBL/GenBank/DDBJ whole genome shotgun (WGS) entry which is preliminary data.</text>
</comment>
<reference evidence="3 4" key="1">
    <citation type="journal article" date="2016" name="Sci. Rep.">
        <title>Penicillium arizonense, a new, genome sequenced fungal species, reveals a high chemical diversity in secreted metabolites.</title>
        <authorList>
            <person name="Grijseels S."/>
            <person name="Nielsen J.C."/>
            <person name="Randelovic M."/>
            <person name="Nielsen J."/>
            <person name="Nielsen K.F."/>
            <person name="Workman M."/>
            <person name="Frisvad J.C."/>
        </authorList>
    </citation>
    <scope>NUCLEOTIDE SEQUENCE [LARGE SCALE GENOMIC DNA]</scope>
    <source>
        <strain evidence="3 4">CBS 141311</strain>
    </source>
</reference>
<keyword evidence="2" id="KW-0812">Transmembrane</keyword>
<dbReference type="GeneID" id="34577502"/>
<feature type="transmembrane region" description="Helical" evidence="2">
    <location>
        <begin position="20"/>
        <end position="40"/>
    </location>
</feature>
<sequence length="85" mass="9497">MVTMTRAMSNGRKPVKSRNIALMSIFGVIGGTWLMFRFLAPQRSTFITRNEEIAAFRAGDSMQTDQGDRPAMPSRKGYQVPRGTV</sequence>
<dbReference type="OrthoDB" id="4480828at2759"/>
<dbReference type="EMBL" id="LXJU01000011">
    <property type="protein sequence ID" value="OGE51933.1"/>
    <property type="molecule type" value="Genomic_DNA"/>
</dbReference>
<keyword evidence="2" id="KW-1133">Transmembrane helix</keyword>
<proteinExistence type="predicted"/>
<accession>A0A1F5LFD7</accession>
<organism evidence="3 4">
    <name type="scientific">Penicillium arizonense</name>
    <dbReference type="NCBI Taxonomy" id="1835702"/>
    <lineage>
        <taxon>Eukaryota</taxon>
        <taxon>Fungi</taxon>
        <taxon>Dikarya</taxon>
        <taxon>Ascomycota</taxon>
        <taxon>Pezizomycotina</taxon>
        <taxon>Eurotiomycetes</taxon>
        <taxon>Eurotiomycetidae</taxon>
        <taxon>Eurotiales</taxon>
        <taxon>Aspergillaceae</taxon>
        <taxon>Penicillium</taxon>
    </lineage>
</organism>
<evidence type="ECO:0000256" key="2">
    <source>
        <dbReference type="SAM" id="Phobius"/>
    </source>
</evidence>
<evidence type="ECO:0000313" key="3">
    <source>
        <dbReference type="EMBL" id="OGE51933.1"/>
    </source>
</evidence>
<dbReference type="RefSeq" id="XP_022487377.1">
    <property type="nucleotide sequence ID" value="XM_022632768.1"/>
</dbReference>
<dbReference type="AlphaFoldDB" id="A0A1F5LFD7"/>
<gene>
    <name evidence="3" type="ORF">PENARI_c011G12322</name>
</gene>
<name>A0A1F5LFD7_PENAI</name>
<protein>
    <submittedName>
        <fullName evidence="3">Uncharacterized protein</fullName>
    </submittedName>
</protein>
<feature type="region of interest" description="Disordered" evidence="1">
    <location>
        <begin position="58"/>
        <end position="85"/>
    </location>
</feature>